<feature type="region of interest" description="Disordered" evidence="1">
    <location>
        <begin position="109"/>
        <end position="141"/>
    </location>
</feature>
<feature type="region of interest" description="Disordered" evidence="1">
    <location>
        <begin position="49"/>
        <end position="92"/>
    </location>
</feature>
<evidence type="ECO:0000313" key="3">
    <source>
        <dbReference type="EMBL" id="QNM82718.1"/>
    </source>
</evidence>
<reference evidence="3 4" key="1">
    <citation type="submission" date="2020-08" db="EMBL/GenBank/DDBJ databases">
        <title>Sphingomonas sp. sand1-3 16S ribosomal RNA gene Genome sequencing and assembly.</title>
        <authorList>
            <person name="Kang M."/>
        </authorList>
    </citation>
    <scope>NUCLEOTIDE SEQUENCE [LARGE SCALE GENOMIC DNA]</scope>
    <source>
        <strain evidence="4">sand1-3</strain>
    </source>
</reference>
<gene>
    <name evidence="3" type="ORF">H8M03_12110</name>
</gene>
<proteinExistence type="predicted"/>
<evidence type="ECO:0000256" key="2">
    <source>
        <dbReference type="SAM" id="Phobius"/>
    </source>
</evidence>
<feature type="compositionally biased region" description="Pro residues" evidence="1">
    <location>
        <begin position="53"/>
        <end position="64"/>
    </location>
</feature>
<dbReference type="KEGG" id="ssau:H8M03_12110"/>
<feature type="compositionally biased region" description="Gly residues" evidence="1">
    <location>
        <begin position="114"/>
        <end position="136"/>
    </location>
</feature>
<dbReference type="EMBL" id="CP060697">
    <property type="protein sequence ID" value="QNM82718.1"/>
    <property type="molecule type" value="Genomic_DNA"/>
</dbReference>
<protein>
    <recommendedName>
        <fullName evidence="5">Energy transducer TonB</fullName>
    </recommendedName>
</protein>
<keyword evidence="2" id="KW-0472">Membrane</keyword>
<dbReference type="RefSeq" id="WP_187479673.1">
    <property type="nucleotide sequence ID" value="NZ_CP060697.1"/>
</dbReference>
<dbReference type="SUPFAM" id="SSF74653">
    <property type="entry name" value="TolA/TonB C-terminal domain"/>
    <property type="match status" value="1"/>
</dbReference>
<feature type="compositionally biased region" description="Basic and acidic residues" evidence="1">
    <location>
        <begin position="69"/>
        <end position="82"/>
    </location>
</feature>
<evidence type="ECO:0000313" key="4">
    <source>
        <dbReference type="Proteomes" id="UP000515861"/>
    </source>
</evidence>
<keyword evidence="4" id="KW-1185">Reference proteome</keyword>
<dbReference type="AlphaFoldDB" id="A0A7G9L269"/>
<accession>A0A7G9L269</accession>
<dbReference type="Proteomes" id="UP000515861">
    <property type="component" value="Chromosome"/>
</dbReference>
<sequence>MAYRSADSRDKWKAVAAVLAVHAVLGALIVSGLNVDMVRKTIERMQAIDIRLDPPPPEPPPPPVVTEAKAPKPEGETGRKPTEIVAPKAKLPTPQPVVAAPVAGTGFASSTGSGTSGTGPGAGAGGNGPGGGGTGAGNTPARLVRNLTRGDYRQLTGGRMPAGQAGLAIAVGPSGRVESCRVEYSSGDPAIDAGLCPLVRSRLFFEPARDVTGRPIGYMTKYAARWRP</sequence>
<feature type="transmembrane region" description="Helical" evidence="2">
    <location>
        <begin position="12"/>
        <end position="35"/>
    </location>
</feature>
<evidence type="ECO:0000256" key="1">
    <source>
        <dbReference type="SAM" id="MobiDB-lite"/>
    </source>
</evidence>
<name>A0A7G9L269_9SPHN</name>
<keyword evidence="2" id="KW-0812">Transmembrane</keyword>
<evidence type="ECO:0008006" key="5">
    <source>
        <dbReference type="Google" id="ProtNLM"/>
    </source>
</evidence>
<keyword evidence="2" id="KW-1133">Transmembrane helix</keyword>
<organism evidence="3 4">
    <name type="scientific">Sphingomonas sabuli</name>
    <dbReference type="NCBI Taxonomy" id="2764186"/>
    <lineage>
        <taxon>Bacteria</taxon>
        <taxon>Pseudomonadati</taxon>
        <taxon>Pseudomonadota</taxon>
        <taxon>Alphaproteobacteria</taxon>
        <taxon>Sphingomonadales</taxon>
        <taxon>Sphingomonadaceae</taxon>
        <taxon>Sphingomonas</taxon>
    </lineage>
</organism>